<name>A0ABQ6NAI1_9STRA</name>
<proteinExistence type="predicted"/>
<reference evidence="1 2" key="1">
    <citation type="journal article" date="2023" name="Commun. Biol.">
        <title>Genome analysis of Parmales, the sister group of diatoms, reveals the evolutionary specialization of diatoms from phago-mixotrophs to photoautotrophs.</title>
        <authorList>
            <person name="Ban H."/>
            <person name="Sato S."/>
            <person name="Yoshikawa S."/>
            <person name="Yamada K."/>
            <person name="Nakamura Y."/>
            <person name="Ichinomiya M."/>
            <person name="Sato N."/>
            <person name="Blanc-Mathieu R."/>
            <person name="Endo H."/>
            <person name="Kuwata A."/>
            <person name="Ogata H."/>
        </authorList>
    </citation>
    <scope>NUCLEOTIDE SEQUENCE [LARGE SCALE GENOMIC DNA]</scope>
</reference>
<protein>
    <submittedName>
        <fullName evidence="1">Uncharacterized protein</fullName>
    </submittedName>
</protein>
<evidence type="ECO:0000313" key="2">
    <source>
        <dbReference type="Proteomes" id="UP001165060"/>
    </source>
</evidence>
<keyword evidence="2" id="KW-1185">Reference proteome</keyword>
<feature type="non-terminal residue" evidence="1">
    <location>
        <position position="175"/>
    </location>
</feature>
<organism evidence="1 2">
    <name type="scientific">Tetraparma gracilis</name>
    <dbReference type="NCBI Taxonomy" id="2962635"/>
    <lineage>
        <taxon>Eukaryota</taxon>
        <taxon>Sar</taxon>
        <taxon>Stramenopiles</taxon>
        <taxon>Ochrophyta</taxon>
        <taxon>Bolidophyceae</taxon>
        <taxon>Parmales</taxon>
        <taxon>Triparmaceae</taxon>
        <taxon>Tetraparma</taxon>
    </lineage>
</organism>
<dbReference type="EMBL" id="BRYB01007063">
    <property type="protein sequence ID" value="GMI52206.1"/>
    <property type="molecule type" value="Genomic_DNA"/>
</dbReference>
<dbReference type="Proteomes" id="UP001165060">
    <property type="component" value="Unassembled WGS sequence"/>
</dbReference>
<accession>A0ABQ6NAI1</accession>
<evidence type="ECO:0000313" key="1">
    <source>
        <dbReference type="EMBL" id="GMI52206.1"/>
    </source>
</evidence>
<feature type="non-terminal residue" evidence="1">
    <location>
        <position position="1"/>
    </location>
</feature>
<gene>
    <name evidence="1" type="ORF">TeGR_g10324</name>
</gene>
<comment type="caution">
    <text evidence="1">The sequence shown here is derived from an EMBL/GenBank/DDBJ whole genome shotgun (WGS) entry which is preliminary data.</text>
</comment>
<sequence length="175" mass="19416">LVVAMLQYLTTQEIAQTPESELKAMVKSKVQEQKTSEAAREMIVDKGARMEVTALQKSMYESYERGDKKAAAQAFEAMRRSAKEQSDRLGDLIEMVMSAYRNADVSRFEKIEEIMNVSTGAKQLVVGNGGTGRLEDQVAALLNKAAWMETEFSASMKELEAMFNGAKSIAEVCKK</sequence>